<reference evidence="3" key="1">
    <citation type="journal article" date="2015" name="Proc. Natl. Acad. Sci. U.S.A.">
        <title>Genome sequence of the Asian Tiger mosquito, Aedes albopictus, reveals insights into its biology, genetics, and evolution.</title>
        <authorList>
            <person name="Chen X.G."/>
            <person name="Jiang X."/>
            <person name="Gu J."/>
            <person name="Xu M."/>
            <person name="Wu Y."/>
            <person name="Deng Y."/>
            <person name="Zhang C."/>
            <person name="Bonizzoni M."/>
            <person name="Dermauw W."/>
            <person name="Vontas J."/>
            <person name="Armbruster P."/>
            <person name="Huang X."/>
            <person name="Yang Y."/>
            <person name="Zhang H."/>
            <person name="He W."/>
            <person name="Peng H."/>
            <person name="Liu Y."/>
            <person name="Wu K."/>
            <person name="Chen J."/>
            <person name="Lirakis M."/>
            <person name="Topalis P."/>
            <person name="Van Leeuwen T."/>
            <person name="Hall A.B."/>
            <person name="Jiang X."/>
            <person name="Thorpe C."/>
            <person name="Mueller R.L."/>
            <person name="Sun C."/>
            <person name="Waterhouse R.M."/>
            <person name="Yan G."/>
            <person name="Tu Z.J."/>
            <person name="Fang X."/>
            <person name="James A.A."/>
        </authorList>
    </citation>
    <scope>NUCLEOTIDE SEQUENCE [LARGE SCALE GENOMIC DNA]</scope>
    <source>
        <strain evidence="3">Foshan</strain>
    </source>
</reference>
<proteinExistence type="predicted"/>
<dbReference type="GeneID" id="134290686"/>
<name>A0ABM1Y4Q7_AEDAL</name>
<feature type="compositionally biased region" description="Polar residues" evidence="1">
    <location>
        <begin position="227"/>
        <end position="236"/>
    </location>
</feature>
<feature type="compositionally biased region" description="Basic and acidic residues" evidence="1">
    <location>
        <begin position="202"/>
        <end position="211"/>
    </location>
</feature>
<feature type="region of interest" description="Disordered" evidence="1">
    <location>
        <begin position="202"/>
        <end position="236"/>
    </location>
</feature>
<accession>A0ABM1Y4Q7</accession>
<keyword evidence="3" id="KW-1185">Reference proteome</keyword>
<dbReference type="EnsemblMetazoa" id="AALFPA23_005706.R7316">
    <property type="protein sequence ID" value="AALFPA23_005706.P7316"/>
    <property type="gene ID" value="AALFPA23_005706"/>
</dbReference>
<reference evidence="2" key="2">
    <citation type="submission" date="2025-05" db="UniProtKB">
        <authorList>
            <consortium name="EnsemblMetazoa"/>
        </authorList>
    </citation>
    <scope>IDENTIFICATION</scope>
    <source>
        <strain evidence="2">Foshan</strain>
    </source>
</reference>
<evidence type="ECO:0000313" key="2">
    <source>
        <dbReference type="EnsemblMetazoa" id="AALFPA23_005706.P7316"/>
    </source>
</evidence>
<feature type="region of interest" description="Disordered" evidence="1">
    <location>
        <begin position="74"/>
        <end position="107"/>
    </location>
</feature>
<protein>
    <submittedName>
        <fullName evidence="2">Uncharacterized protein</fullName>
    </submittedName>
</protein>
<feature type="compositionally biased region" description="Polar residues" evidence="1">
    <location>
        <begin position="93"/>
        <end position="107"/>
    </location>
</feature>
<organism evidence="2 3">
    <name type="scientific">Aedes albopictus</name>
    <name type="common">Asian tiger mosquito</name>
    <name type="synonym">Stegomyia albopicta</name>
    <dbReference type="NCBI Taxonomy" id="7160"/>
    <lineage>
        <taxon>Eukaryota</taxon>
        <taxon>Metazoa</taxon>
        <taxon>Ecdysozoa</taxon>
        <taxon>Arthropoda</taxon>
        <taxon>Hexapoda</taxon>
        <taxon>Insecta</taxon>
        <taxon>Pterygota</taxon>
        <taxon>Neoptera</taxon>
        <taxon>Endopterygota</taxon>
        <taxon>Diptera</taxon>
        <taxon>Nematocera</taxon>
        <taxon>Culicoidea</taxon>
        <taxon>Culicidae</taxon>
        <taxon>Culicinae</taxon>
        <taxon>Aedini</taxon>
        <taxon>Aedes</taxon>
        <taxon>Stegomyia</taxon>
    </lineage>
</organism>
<dbReference type="RefSeq" id="XP_062713848.1">
    <property type="nucleotide sequence ID" value="XM_062857864.1"/>
</dbReference>
<sequence length="236" mass="25608">MPVFSSPMVMPILTSTGAHPMVDSAPMSVGPFPAVKPILPPIEANPPPKSTGTSPVVKPTVIFTGAKPEAKPFNDSAGLCPVAKPSPKPTDLRSVTQSNPTSSSTVAVNPLAPTMKINETNQTKKRIPPTAGNRPARKRVLSRTDQPTELRPWARLTVKPTGARPVSRTRPKKQWIVVVLKFVQPPLDPPPVNATGAYEQLHSDAWPRKPPDAMPMQRSRLRARVPNASTLRPYQR</sequence>
<evidence type="ECO:0000313" key="3">
    <source>
        <dbReference type="Proteomes" id="UP000069940"/>
    </source>
</evidence>
<evidence type="ECO:0000256" key="1">
    <source>
        <dbReference type="SAM" id="MobiDB-lite"/>
    </source>
</evidence>
<dbReference type="Proteomes" id="UP000069940">
    <property type="component" value="Unassembled WGS sequence"/>
</dbReference>
<feature type="region of interest" description="Disordered" evidence="1">
    <location>
        <begin position="124"/>
        <end position="146"/>
    </location>
</feature>